<name>A0A7G2CN48_9TRYP</name>
<accession>A0A7G2CN48</accession>
<evidence type="ECO:0000313" key="3">
    <source>
        <dbReference type="EMBL" id="CAD2219632.1"/>
    </source>
</evidence>
<keyword evidence="1" id="KW-0342">GTP-binding</keyword>
<keyword evidence="1" id="KW-0547">Nucleotide-binding</keyword>
<feature type="region of interest" description="Disordered" evidence="2">
    <location>
        <begin position="1"/>
        <end position="82"/>
    </location>
</feature>
<reference evidence="3 4" key="1">
    <citation type="submission" date="2020-08" db="EMBL/GenBank/DDBJ databases">
        <authorList>
            <person name="Newling K."/>
            <person name="Davey J."/>
            <person name="Forrester S."/>
        </authorList>
    </citation>
    <scope>NUCLEOTIDE SEQUENCE [LARGE SCALE GENOMIC DNA]</scope>
    <source>
        <strain evidence="4">Crithidia deanei Carvalho (ATCC PRA-265)</strain>
    </source>
</reference>
<dbReference type="AlphaFoldDB" id="A0A7G2CN48"/>
<protein>
    <submittedName>
        <fullName evidence="3">Uncharacterized protein</fullName>
    </submittedName>
</protein>
<dbReference type="GO" id="GO:0005525">
    <property type="term" value="F:GTP binding"/>
    <property type="evidence" value="ECO:0007669"/>
    <property type="project" value="UniProtKB-KW"/>
</dbReference>
<proteinExistence type="predicted"/>
<feature type="compositionally biased region" description="Basic and acidic residues" evidence="2">
    <location>
        <begin position="65"/>
        <end position="77"/>
    </location>
</feature>
<evidence type="ECO:0000256" key="1">
    <source>
        <dbReference type="ARBA" id="ARBA00023134"/>
    </source>
</evidence>
<keyword evidence="4" id="KW-1185">Reference proteome</keyword>
<sequence>MPVRRYGSAAPTPAASVREGSIISHQDPNAPVDATPTRTPPRVSAASRLQPRSSPGSASRSLNQSRDRAAPQEESPMKEVALNCRTTDEQRAIYEGIKNTAPIPQLQEPRRTKQYVESSVQDSLYRIVDANDIIMVAGAFFGDEGKGKNRRRGGPSPKVHLYRACQQRRERWPHGVRQQGPQVCLQPRSLWSSPRG</sequence>
<dbReference type="Proteomes" id="UP000515908">
    <property type="component" value="Chromosome 14"/>
</dbReference>
<gene>
    <name evidence="3" type="ORF">ADEAN_000714100</name>
</gene>
<dbReference type="InterPro" id="IPR018220">
    <property type="entry name" value="Adenylosuccin_syn_GTP-bd"/>
</dbReference>
<organism evidence="3 4">
    <name type="scientific">Angomonas deanei</name>
    <dbReference type="NCBI Taxonomy" id="59799"/>
    <lineage>
        <taxon>Eukaryota</taxon>
        <taxon>Discoba</taxon>
        <taxon>Euglenozoa</taxon>
        <taxon>Kinetoplastea</taxon>
        <taxon>Metakinetoplastina</taxon>
        <taxon>Trypanosomatida</taxon>
        <taxon>Trypanosomatidae</taxon>
        <taxon>Strigomonadinae</taxon>
        <taxon>Angomonas</taxon>
    </lineage>
</organism>
<feature type="compositionally biased region" description="Polar residues" evidence="2">
    <location>
        <begin position="50"/>
        <end position="64"/>
    </location>
</feature>
<dbReference type="EMBL" id="LR877158">
    <property type="protein sequence ID" value="CAD2219632.1"/>
    <property type="molecule type" value="Genomic_DNA"/>
</dbReference>
<evidence type="ECO:0000256" key="2">
    <source>
        <dbReference type="SAM" id="MobiDB-lite"/>
    </source>
</evidence>
<evidence type="ECO:0000313" key="4">
    <source>
        <dbReference type="Proteomes" id="UP000515908"/>
    </source>
</evidence>
<dbReference type="VEuPathDB" id="TriTrypDB:ADEAN_000714100"/>
<dbReference type="PROSITE" id="PS01266">
    <property type="entry name" value="ADENYLOSUCCIN_SYN_1"/>
    <property type="match status" value="1"/>
</dbReference>